<feature type="region of interest" description="Disordered" evidence="3">
    <location>
        <begin position="32"/>
        <end position="52"/>
    </location>
</feature>
<dbReference type="GO" id="GO:0004252">
    <property type="term" value="F:serine-type endopeptidase activity"/>
    <property type="evidence" value="ECO:0007669"/>
    <property type="project" value="InterPro"/>
</dbReference>
<sequence length="430" mass="43631">MAPPVMKSRAALAVAAALALLLACAAPSAAQGSGDFSANDQPPSGQPAAADASAKFSTAKVVHTKPFTKAAMKRATQERAVELTAEQAAALIAAAANTPAAAEEAGVESAASYAPESGGVVPLSQGTSGFSFADTRVAKTGTAFVPNLKPAGKLFFKIGTSNYICSASLIGKSLAVTAAHCVCAFGKSTFYTDFTFVPDYDVDNPSGNVVFRGKAVIVATSYLKGTDTCATAGVACSNDVALVWLDVNNGQQAFQAAGNTYYNYMINAFEASAAPGAGFASAAVPKYLAVTQLGYPGNWDNGGKMQMSNSPGFQYNVAVSGKTMKNIVRGTSMTGGSSGGPWLLNLGVDAAASNGANYGSVTTRNAVIAVTSWGRTDAAVKFQGASMFATNNEFPNAAYGIRGGGNIGALVDYACDSAGGWGLQAKGFCR</sequence>
<dbReference type="Proteomes" id="UP000247498">
    <property type="component" value="Unassembled WGS sequence"/>
</dbReference>
<dbReference type="EMBL" id="BDRX01000023">
    <property type="protein sequence ID" value="GBF91262.1"/>
    <property type="molecule type" value="Genomic_DNA"/>
</dbReference>
<evidence type="ECO:0000256" key="4">
    <source>
        <dbReference type="SAM" id="SignalP"/>
    </source>
</evidence>
<name>A0A2V0NX59_9CHLO</name>
<dbReference type="InParanoid" id="A0A2V0NX59"/>
<comment type="similarity">
    <text evidence="1">Belongs to the peptidase S1 family.</text>
</comment>
<proteinExistence type="inferred from homology"/>
<evidence type="ECO:0000313" key="6">
    <source>
        <dbReference type="EMBL" id="GBF91262.1"/>
    </source>
</evidence>
<keyword evidence="2 4" id="KW-0732">Signal</keyword>
<dbReference type="PROSITE" id="PS00134">
    <property type="entry name" value="TRYPSIN_HIS"/>
    <property type="match status" value="1"/>
</dbReference>
<evidence type="ECO:0000259" key="5">
    <source>
        <dbReference type="Pfam" id="PF00089"/>
    </source>
</evidence>
<dbReference type="GO" id="GO:0006508">
    <property type="term" value="P:proteolysis"/>
    <property type="evidence" value="ECO:0007669"/>
    <property type="project" value="InterPro"/>
</dbReference>
<dbReference type="InterPro" id="IPR009003">
    <property type="entry name" value="Peptidase_S1_PA"/>
</dbReference>
<gene>
    <name evidence="6" type="ORF">Rsub_03582</name>
</gene>
<organism evidence="6 7">
    <name type="scientific">Raphidocelis subcapitata</name>
    <dbReference type="NCBI Taxonomy" id="307507"/>
    <lineage>
        <taxon>Eukaryota</taxon>
        <taxon>Viridiplantae</taxon>
        <taxon>Chlorophyta</taxon>
        <taxon>core chlorophytes</taxon>
        <taxon>Chlorophyceae</taxon>
        <taxon>CS clade</taxon>
        <taxon>Sphaeropleales</taxon>
        <taxon>Selenastraceae</taxon>
        <taxon>Raphidocelis</taxon>
    </lineage>
</organism>
<dbReference type="Gene3D" id="2.40.10.10">
    <property type="entry name" value="Trypsin-like serine proteases"/>
    <property type="match status" value="2"/>
</dbReference>
<dbReference type="InterPro" id="IPR001254">
    <property type="entry name" value="Trypsin_dom"/>
</dbReference>
<dbReference type="PANTHER" id="PTHR15462:SF8">
    <property type="entry name" value="SERINE PROTEASE"/>
    <property type="match status" value="1"/>
</dbReference>
<feature type="domain" description="Peptidase S1" evidence="5">
    <location>
        <begin position="156"/>
        <end position="376"/>
    </location>
</feature>
<evidence type="ECO:0000256" key="2">
    <source>
        <dbReference type="ARBA" id="ARBA00022729"/>
    </source>
</evidence>
<keyword evidence="7" id="KW-1185">Reference proteome</keyword>
<dbReference type="SUPFAM" id="SSF50494">
    <property type="entry name" value="Trypsin-like serine proteases"/>
    <property type="match status" value="1"/>
</dbReference>
<evidence type="ECO:0000313" key="7">
    <source>
        <dbReference type="Proteomes" id="UP000247498"/>
    </source>
</evidence>
<evidence type="ECO:0000256" key="3">
    <source>
        <dbReference type="SAM" id="MobiDB-lite"/>
    </source>
</evidence>
<dbReference type="InterPro" id="IPR050966">
    <property type="entry name" value="Glutamyl_endopeptidase"/>
</dbReference>
<dbReference type="InterPro" id="IPR018114">
    <property type="entry name" value="TRYPSIN_HIS"/>
</dbReference>
<dbReference type="InterPro" id="IPR043504">
    <property type="entry name" value="Peptidase_S1_PA_chymotrypsin"/>
</dbReference>
<evidence type="ECO:0000256" key="1">
    <source>
        <dbReference type="ARBA" id="ARBA00007664"/>
    </source>
</evidence>
<dbReference type="AlphaFoldDB" id="A0A2V0NX59"/>
<reference evidence="6 7" key="1">
    <citation type="journal article" date="2018" name="Sci. Rep.">
        <title>Raphidocelis subcapitata (=Pseudokirchneriella subcapitata) provides an insight into genome evolution and environmental adaptations in the Sphaeropleales.</title>
        <authorList>
            <person name="Suzuki S."/>
            <person name="Yamaguchi H."/>
            <person name="Nakajima N."/>
            <person name="Kawachi M."/>
        </authorList>
    </citation>
    <scope>NUCLEOTIDE SEQUENCE [LARGE SCALE GENOMIC DNA]</scope>
    <source>
        <strain evidence="6 7">NIES-35</strain>
    </source>
</reference>
<feature type="chain" id="PRO_5016036561" description="Peptidase S1 domain-containing protein" evidence="4">
    <location>
        <begin position="31"/>
        <end position="430"/>
    </location>
</feature>
<dbReference type="Pfam" id="PF00089">
    <property type="entry name" value="Trypsin"/>
    <property type="match status" value="1"/>
</dbReference>
<accession>A0A2V0NX59</accession>
<dbReference type="PROSITE" id="PS51257">
    <property type="entry name" value="PROKAR_LIPOPROTEIN"/>
    <property type="match status" value="1"/>
</dbReference>
<dbReference type="PANTHER" id="PTHR15462">
    <property type="entry name" value="SERINE PROTEASE"/>
    <property type="match status" value="1"/>
</dbReference>
<comment type="caution">
    <text evidence="6">The sequence shown here is derived from an EMBL/GenBank/DDBJ whole genome shotgun (WGS) entry which is preliminary data.</text>
</comment>
<feature type="compositionally biased region" description="Polar residues" evidence="3">
    <location>
        <begin position="34"/>
        <end position="43"/>
    </location>
</feature>
<protein>
    <recommendedName>
        <fullName evidence="5">Peptidase S1 domain-containing protein</fullName>
    </recommendedName>
</protein>
<feature type="signal peptide" evidence="4">
    <location>
        <begin position="1"/>
        <end position="30"/>
    </location>
</feature>